<organism evidence="1">
    <name type="scientific">Siphoviridae sp. ctgBD49</name>
    <dbReference type="NCBI Taxonomy" id="2826420"/>
    <lineage>
        <taxon>Viruses</taxon>
        <taxon>Duplodnaviria</taxon>
        <taxon>Heunggongvirae</taxon>
        <taxon>Uroviricota</taxon>
        <taxon>Caudoviricetes</taxon>
    </lineage>
</organism>
<sequence>MGMKILDAILNTGSDCRWYVDHFLAIAYAKVGNLHYRPVYPFSLPKGQCEAIYYARAMLKLNNRREYDVDTIDKYDRYRETYLRTYYPELWER</sequence>
<accession>A0A8S5QPG9</accession>
<reference evidence="1" key="1">
    <citation type="journal article" date="2021" name="Proc. Natl. Acad. Sci. U.S.A.">
        <title>A Catalog of Tens of Thousands of Viruses from Human Metagenomes Reveals Hidden Associations with Chronic Diseases.</title>
        <authorList>
            <person name="Tisza M.J."/>
            <person name="Buck C.B."/>
        </authorList>
    </citation>
    <scope>NUCLEOTIDE SEQUENCE</scope>
    <source>
        <strain evidence="1">CtgBD49</strain>
    </source>
</reference>
<evidence type="ECO:0000313" key="1">
    <source>
        <dbReference type="EMBL" id="DAE20906.1"/>
    </source>
</evidence>
<dbReference type="EMBL" id="BK015703">
    <property type="protein sequence ID" value="DAE20906.1"/>
    <property type="molecule type" value="Genomic_DNA"/>
</dbReference>
<name>A0A8S5QPG9_9CAUD</name>
<protein>
    <submittedName>
        <fullName evidence="1">Uncharacterized protein</fullName>
    </submittedName>
</protein>
<proteinExistence type="predicted"/>